<proteinExistence type="predicted"/>
<dbReference type="Proteomes" id="UP001500928">
    <property type="component" value="Unassembled WGS sequence"/>
</dbReference>
<comment type="caution">
    <text evidence="3">The sequence shown here is derived from an EMBL/GenBank/DDBJ whole genome shotgun (WGS) entry which is preliminary data.</text>
</comment>
<organism evidence="3 4">
    <name type="scientific">Actinomycetospora chlora</name>
    <dbReference type="NCBI Taxonomy" id="663608"/>
    <lineage>
        <taxon>Bacteria</taxon>
        <taxon>Bacillati</taxon>
        <taxon>Actinomycetota</taxon>
        <taxon>Actinomycetes</taxon>
        <taxon>Pseudonocardiales</taxon>
        <taxon>Pseudonocardiaceae</taxon>
        <taxon>Actinomycetospora</taxon>
    </lineage>
</organism>
<evidence type="ECO:0000313" key="3">
    <source>
        <dbReference type="EMBL" id="GAA4805196.1"/>
    </source>
</evidence>
<sequence>MTGVRVLLTTLVAVLLAVLVGLGAGTAAADPGLVIGGDGAPVAPGATVPAQMGCEDPATTPAAGPGVAGSAWVRDPEGHQPWSVSSTLTVAPDAEPGPVTVTATCGGRPLTATLTVAGSGIGPWRIVGAAVVLLLIVAAMVLLQRRRRRTTTG</sequence>
<feature type="chain" id="PRO_5045746242" evidence="2">
    <location>
        <begin position="30"/>
        <end position="153"/>
    </location>
</feature>
<name>A0ABP9C569_9PSEU</name>
<feature type="transmembrane region" description="Helical" evidence="1">
    <location>
        <begin position="124"/>
        <end position="143"/>
    </location>
</feature>
<keyword evidence="2" id="KW-0732">Signal</keyword>
<evidence type="ECO:0000313" key="4">
    <source>
        <dbReference type="Proteomes" id="UP001500928"/>
    </source>
</evidence>
<evidence type="ECO:0000256" key="1">
    <source>
        <dbReference type="SAM" id="Phobius"/>
    </source>
</evidence>
<keyword evidence="1" id="KW-1133">Transmembrane helix</keyword>
<evidence type="ECO:0000256" key="2">
    <source>
        <dbReference type="SAM" id="SignalP"/>
    </source>
</evidence>
<reference evidence="4" key="1">
    <citation type="journal article" date="2019" name="Int. J. Syst. Evol. Microbiol.">
        <title>The Global Catalogue of Microorganisms (GCM) 10K type strain sequencing project: providing services to taxonomists for standard genome sequencing and annotation.</title>
        <authorList>
            <consortium name="The Broad Institute Genomics Platform"/>
            <consortium name="The Broad Institute Genome Sequencing Center for Infectious Disease"/>
            <person name="Wu L."/>
            <person name="Ma J."/>
        </authorList>
    </citation>
    <scope>NUCLEOTIDE SEQUENCE [LARGE SCALE GENOMIC DNA]</scope>
    <source>
        <strain evidence="4">JCM 17979</strain>
    </source>
</reference>
<accession>A0ABP9C569</accession>
<keyword evidence="4" id="KW-1185">Reference proteome</keyword>
<protein>
    <submittedName>
        <fullName evidence="3">Uncharacterized protein</fullName>
    </submittedName>
</protein>
<keyword evidence="1" id="KW-0472">Membrane</keyword>
<keyword evidence="1" id="KW-0812">Transmembrane</keyword>
<gene>
    <name evidence="3" type="ORF">GCM10023200_48220</name>
</gene>
<dbReference type="RefSeq" id="WP_345421651.1">
    <property type="nucleotide sequence ID" value="NZ_BAABHO010000050.1"/>
</dbReference>
<dbReference type="EMBL" id="BAABHO010000050">
    <property type="protein sequence ID" value="GAA4805196.1"/>
    <property type="molecule type" value="Genomic_DNA"/>
</dbReference>
<feature type="signal peptide" evidence="2">
    <location>
        <begin position="1"/>
        <end position="29"/>
    </location>
</feature>